<evidence type="ECO:0000256" key="6">
    <source>
        <dbReference type="ARBA" id="ARBA00012087"/>
    </source>
</evidence>
<dbReference type="AlphaFoldDB" id="A0A4Y7LNB2"/>
<evidence type="ECO:0000256" key="3">
    <source>
        <dbReference type="ARBA" id="ARBA00004841"/>
    </source>
</evidence>
<dbReference type="PANTHER" id="PTHR13174">
    <property type="entry name" value="D-GLUCURONYL C5-EPIMERASE"/>
    <property type="match status" value="1"/>
</dbReference>
<keyword evidence="7" id="KW-0812">Transmembrane</keyword>
<dbReference type="GO" id="GO:0015012">
    <property type="term" value="P:heparan sulfate proteoglycan biosynthetic process"/>
    <property type="evidence" value="ECO:0007669"/>
    <property type="project" value="InterPro"/>
</dbReference>
<evidence type="ECO:0000256" key="12">
    <source>
        <dbReference type="ARBA" id="ARBA00037847"/>
    </source>
</evidence>
<dbReference type="Pfam" id="PF21174">
    <property type="entry name" value="Glce_b_sandwich"/>
    <property type="match status" value="1"/>
</dbReference>
<comment type="subcellular location">
    <subcellularLocation>
        <location evidence="12">Endomembrane system</location>
        <topology evidence="12">Single-pass membrane protein</topology>
    </subcellularLocation>
    <subcellularLocation>
        <location evidence="2">Membrane</location>
        <topology evidence="2">Single-pass type II membrane protein</topology>
    </subcellularLocation>
</comment>
<reference evidence="16" key="1">
    <citation type="submission" date="2018-08" db="EMBL/GenBank/DDBJ databases">
        <authorList>
            <person name="Cornetti L."/>
        </authorList>
    </citation>
    <scope>NUCLEOTIDE SEQUENCE</scope>
    <source>
        <strain evidence="16">FI-BAL1-1</strain>
    </source>
</reference>
<evidence type="ECO:0000256" key="5">
    <source>
        <dbReference type="ARBA" id="ARBA00005584"/>
    </source>
</evidence>
<evidence type="ECO:0000256" key="7">
    <source>
        <dbReference type="ARBA" id="ARBA00022692"/>
    </source>
</evidence>
<keyword evidence="9" id="KW-1133">Transmembrane helix</keyword>
<feature type="signal peptide" evidence="13">
    <location>
        <begin position="1"/>
        <end position="22"/>
    </location>
</feature>
<sequence>MARLNLKTLVFLLIAMVGCTLMTYMFKCSHAVSNHASSYRDEAGFKTKGKYRSYEELDCSINGQYHVSCRKEGKEVFLPFTFLEKYYDVYGKLATNSKGREHFEWSHSYSRVYRPAAKYDSSGIFMYFDKYNVEIRDRVKCVSALIDVMNYCYYFFIFRNHHFYAVQVAQYGLSHYSKNLSEPPPKKTIFEDGNTLLGKFQIPSGGFVRRNFDEELNSHVVDFNSRDLVFGIDILFQGTNGSLTIFLEDRDRSLVYPISFTCSSILIDVQQNSSNQILYGMGPCGKWTRLTRDLFIDLVKGHAISGRGEKVSRTKLRVLYMTLKGNGRLDNITMSSSDHIGMFYSSASWLVRHQDGKGGWPISVKRKIASGRADLAPGWYSAMGQGQAMSLLMRAYFRSGQRQYLEAAINGMKPFSVPSSEGGVRAYFLNQYPFYEEYPTIPPSFVLNGFIYSLIGLYDVMSLAPKESAGDAQLLFDQGMQTLKKLLPLYDTGSGSVYDLRHFTLGLAPNIARWSYHSTHINQLHLLSTIDSDSILSSVAERWTGYMQGKRAAHN</sequence>
<dbReference type="InterPro" id="IPR059154">
    <property type="entry name" value="Glce_b_sandwich"/>
</dbReference>
<comment type="pathway">
    <text evidence="3">Glycan metabolism; heparin biosynthesis.</text>
</comment>
<evidence type="ECO:0000256" key="11">
    <source>
        <dbReference type="ARBA" id="ARBA00023235"/>
    </source>
</evidence>
<evidence type="ECO:0000256" key="2">
    <source>
        <dbReference type="ARBA" id="ARBA00004606"/>
    </source>
</evidence>
<feature type="domain" description="D-glucuronyl C5-epimerase beta-sandwich" evidence="15">
    <location>
        <begin position="224"/>
        <end position="326"/>
    </location>
</feature>
<dbReference type="GO" id="GO:0047464">
    <property type="term" value="F:heparosan-N-sulfate-glucuronate 5-epimerase activity"/>
    <property type="evidence" value="ECO:0007669"/>
    <property type="project" value="UniProtKB-EC"/>
</dbReference>
<keyword evidence="8" id="KW-0735">Signal-anchor</keyword>
<evidence type="ECO:0000256" key="4">
    <source>
        <dbReference type="ARBA" id="ARBA00005093"/>
    </source>
</evidence>
<proteinExistence type="evidence at transcript level"/>
<dbReference type="PANTHER" id="PTHR13174:SF3">
    <property type="entry name" value="D-GLUCURONYL C5-EPIMERASE"/>
    <property type="match status" value="1"/>
</dbReference>
<evidence type="ECO:0000256" key="8">
    <source>
        <dbReference type="ARBA" id="ARBA00022968"/>
    </source>
</evidence>
<dbReference type="GO" id="GO:0030210">
    <property type="term" value="P:heparin proteoglycan biosynthetic process"/>
    <property type="evidence" value="ECO:0007669"/>
    <property type="project" value="UniProtKB-UniPathway"/>
</dbReference>
<feature type="domain" description="D-glucuronyl C5-epimerase C-terminal" evidence="14">
    <location>
        <begin position="354"/>
        <end position="544"/>
    </location>
</feature>
<dbReference type="Pfam" id="PF06662">
    <property type="entry name" value="C5-epim_C"/>
    <property type="match status" value="1"/>
</dbReference>
<evidence type="ECO:0000313" key="16">
    <source>
        <dbReference type="EMBL" id="SVE69666.1"/>
    </source>
</evidence>
<keyword evidence="13" id="KW-0732">Signal</keyword>
<dbReference type="InterPro" id="IPR010598">
    <property type="entry name" value="C5-epim_C"/>
</dbReference>
<dbReference type="EMBL" id="LR000047">
    <property type="protein sequence ID" value="SVE69666.1"/>
    <property type="molecule type" value="mRNA"/>
</dbReference>
<evidence type="ECO:0000256" key="1">
    <source>
        <dbReference type="ARBA" id="ARBA00000434"/>
    </source>
</evidence>
<dbReference type="GO" id="GO:0005794">
    <property type="term" value="C:Golgi apparatus"/>
    <property type="evidence" value="ECO:0007669"/>
    <property type="project" value="TreeGrafter"/>
</dbReference>
<dbReference type="UniPathway" id="UPA00862"/>
<evidence type="ECO:0000259" key="14">
    <source>
        <dbReference type="Pfam" id="PF06662"/>
    </source>
</evidence>
<dbReference type="PROSITE" id="PS51257">
    <property type="entry name" value="PROKAR_LIPOPROTEIN"/>
    <property type="match status" value="1"/>
</dbReference>
<evidence type="ECO:0000256" key="10">
    <source>
        <dbReference type="ARBA" id="ARBA00023136"/>
    </source>
</evidence>
<feature type="chain" id="PRO_5021402521" description="heparosan-N-sulfate-glucuronate 5-epimerase" evidence="13">
    <location>
        <begin position="23"/>
        <end position="555"/>
    </location>
</feature>
<keyword evidence="11" id="KW-0413">Isomerase</keyword>
<protein>
    <recommendedName>
        <fullName evidence="6">heparosan-N-sulfate-glucuronate 5-epimerase</fullName>
        <ecNumber evidence="6">5.1.3.17</ecNumber>
    </recommendedName>
</protein>
<evidence type="ECO:0000256" key="13">
    <source>
        <dbReference type="SAM" id="SignalP"/>
    </source>
</evidence>
<dbReference type="EC" id="5.1.3.17" evidence="6"/>
<comment type="pathway">
    <text evidence="4">Glycan metabolism; heparan sulfate biosynthesis.</text>
</comment>
<comment type="similarity">
    <text evidence="5">Belongs to the D-glucuronyl C5-epimerase family.</text>
</comment>
<comment type="catalytic activity">
    <reaction evidence="1">
        <text>[heparosan-N-sulfate](n) = [heparan-N-sulfate](n)</text>
        <dbReference type="Rhea" id="RHEA:20197"/>
        <dbReference type="Rhea" id="RHEA-COMP:9556"/>
        <dbReference type="Rhea" id="RHEA-COMP:9557"/>
        <dbReference type="ChEBI" id="CHEBI:58041"/>
        <dbReference type="ChEBI" id="CHEBI:58287"/>
        <dbReference type="EC" id="5.1.3.17"/>
    </reaction>
</comment>
<name>A0A4Y7LNB2_9CRUS</name>
<evidence type="ECO:0000256" key="9">
    <source>
        <dbReference type="ARBA" id="ARBA00022989"/>
    </source>
</evidence>
<organism evidence="16">
    <name type="scientific">Eubosmina coregoni</name>
    <dbReference type="NCBI Taxonomy" id="186181"/>
    <lineage>
        <taxon>Eukaryota</taxon>
        <taxon>Metazoa</taxon>
        <taxon>Ecdysozoa</taxon>
        <taxon>Arthropoda</taxon>
        <taxon>Crustacea</taxon>
        <taxon>Branchiopoda</taxon>
        <taxon>Diplostraca</taxon>
        <taxon>Cladocera</taxon>
        <taxon>Anomopoda</taxon>
        <taxon>Bosminidae</taxon>
        <taxon>Eubosmina</taxon>
    </lineage>
</organism>
<accession>A0A4Y7LNB2</accession>
<dbReference type="InterPro" id="IPR039721">
    <property type="entry name" value="C5-epimerase"/>
</dbReference>
<keyword evidence="10" id="KW-0472">Membrane</keyword>
<evidence type="ECO:0000259" key="15">
    <source>
        <dbReference type="Pfam" id="PF21174"/>
    </source>
</evidence>
<gene>
    <name evidence="16" type="primary">EOG090X0272</name>
</gene>